<gene>
    <name evidence="2" type="ORF">J2S57_005752</name>
</gene>
<organism evidence="2 3">
    <name type="scientific">Kineosporia succinea</name>
    <dbReference type="NCBI Taxonomy" id="84632"/>
    <lineage>
        <taxon>Bacteria</taxon>
        <taxon>Bacillati</taxon>
        <taxon>Actinomycetota</taxon>
        <taxon>Actinomycetes</taxon>
        <taxon>Kineosporiales</taxon>
        <taxon>Kineosporiaceae</taxon>
        <taxon>Kineosporia</taxon>
    </lineage>
</organism>
<evidence type="ECO:0000313" key="2">
    <source>
        <dbReference type="EMBL" id="MDP9830003.1"/>
    </source>
</evidence>
<name>A0ABT9PBB9_9ACTN</name>
<dbReference type="RefSeq" id="WP_307248768.1">
    <property type="nucleotide sequence ID" value="NZ_JAUSQZ010000001.1"/>
</dbReference>
<comment type="caution">
    <text evidence="2">The sequence shown here is derived from an EMBL/GenBank/DDBJ whole genome shotgun (WGS) entry which is preliminary data.</text>
</comment>
<keyword evidence="1" id="KW-0812">Transmembrane</keyword>
<dbReference type="EMBL" id="JAUSQZ010000001">
    <property type="protein sequence ID" value="MDP9830003.1"/>
    <property type="molecule type" value="Genomic_DNA"/>
</dbReference>
<dbReference type="Proteomes" id="UP001235712">
    <property type="component" value="Unassembled WGS sequence"/>
</dbReference>
<keyword evidence="3" id="KW-1185">Reference proteome</keyword>
<keyword evidence="1" id="KW-1133">Transmembrane helix</keyword>
<reference evidence="2 3" key="1">
    <citation type="submission" date="2023-07" db="EMBL/GenBank/DDBJ databases">
        <title>Sequencing the genomes of 1000 actinobacteria strains.</title>
        <authorList>
            <person name="Klenk H.-P."/>
        </authorList>
    </citation>
    <scope>NUCLEOTIDE SEQUENCE [LARGE SCALE GENOMIC DNA]</scope>
    <source>
        <strain evidence="2 3">DSM 44388</strain>
    </source>
</reference>
<keyword evidence="1" id="KW-0472">Membrane</keyword>
<evidence type="ECO:0000256" key="1">
    <source>
        <dbReference type="SAM" id="Phobius"/>
    </source>
</evidence>
<sequence length="443" mass="46630">MKRATPGGRAVTVLLALLLTTAGLLGTQVTNASPSRAGDTENLVKVFVVPPLDQTGGQAVGLAAVAGAVLGDQTRAGEIFQLNQNRRQPDGGALTEPNQALTPGWILRLPGDASGRLVQFARERGDDAVQMDNGQIQGGDTGFPPAAVLAAIGSVLLALITAAIVTRRRLGAWLRRTLERLREPGRRRARLAARRDLTGRFRSDTETVRRAYSTVGSLAVRSPGNQVHALRVDERSVTVWVSGDTAPPELPGPWRGVDDSHWRLDGALPRPDPQGDGTACLVRAGGTDAASAVFVDLSRLDGVLSVTGDESVGRDVVHHLLTEVAAVQPGTPVQVLGGYPIAIPAGLNQVSWTPGTPSRQDHDDESPVRATALRRPVRGIVVVAGTPDRATLDELSRLCGSGGEGWTGLVAGDVPVGAHWRWHAVEDGDVDIPVLDVRVTVPA</sequence>
<feature type="transmembrane region" description="Helical" evidence="1">
    <location>
        <begin position="146"/>
        <end position="166"/>
    </location>
</feature>
<protein>
    <submittedName>
        <fullName evidence="2">Uncharacterized protein</fullName>
    </submittedName>
</protein>
<proteinExistence type="predicted"/>
<accession>A0ABT9PBB9</accession>
<evidence type="ECO:0000313" key="3">
    <source>
        <dbReference type="Proteomes" id="UP001235712"/>
    </source>
</evidence>